<evidence type="ECO:0000256" key="4">
    <source>
        <dbReference type="RuleBase" id="RU367105"/>
    </source>
</evidence>
<dbReference type="HOGENOM" id="CLU_1322191_0_0_1"/>
<dbReference type="AlphaFoldDB" id="T1F5S0"/>
<dbReference type="GeneID" id="20204169"/>
<evidence type="ECO:0000313" key="6">
    <source>
        <dbReference type="EMBL" id="ESO04319.1"/>
    </source>
</evidence>
<dbReference type="InterPro" id="IPR039398">
    <property type="entry name" value="Deltex_fam"/>
</dbReference>
<dbReference type="CTD" id="20204169"/>
<dbReference type="SUPFAM" id="SSF57850">
    <property type="entry name" value="RING/U-box"/>
    <property type="match status" value="1"/>
</dbReference>
<dbReference type="EMBL" id="AMQM01004315">
    <property type="status" value="NOT_ANNOTATED_CDS"/>
    <property type="molecule type" value="Genomic_DNA"/>
</dbReference>
<dbReference type="Gene3D" id="3.30.40.10">
    <property type="entry name" value="Zinc/RING finger domain, C3HC4 (zinc finger)"/>
    <property type="match status" value="1"/>
</dbReference>
<proteinExistence type="inferred from homology"/>
<dbReference type="KEGG" id="hro:HELRODRAFT_172679"/>
<dbReference type="EC" id="2.3.2.27" evidence="4"/>
<feature type="domain" description="RING-type" evidence="5">
    <location>
        <begin position="46"/>
        <end position="90"/>
    </location>
</feature>
<dbReference type="EnsemblMetazoa" id="HelroT172679">
    <property type="protein sequence ID" value="HelroP172679"/>
    <property type="gene ID" value="HelroG172679"/>
</dbReference>
<keyword evidence="2 4" id="KW-0862">Zinc</keyword>
<keyword evidence="4" id="KW-0479">Metal-binding</keyword>
<dbReference type="PROSITE" id="PS50089">
    <property type="entry name" value="ZF_RING_2"/>
    <property type="match status" value="1"/>
</dbReference>
<keyword evidence="4" id="KW-0808">Transferase</keyword>
<dbReference type="InParanoid" id="T1F5S0"/>
<keyword evidence="4" id="KW-0963">Cytoplasm</keyword>
<dbReference type="PANTHER" id="PTHR12622">
    <property type="entry name" value="DELTEX-RELATED"/>
    <property type="match status" value="1"/>
</dbReference>
<dbReference type="GO" id="GO:0005737">
    <property type="term" value="C:cytoplasm"/>
    <property type="evidence" value="ECO:0007669"/>
    <property type="project" value="UniProtKB-SubCell"/>
</dbReference>
<comment type="similarity">
    <text evidence="4">Belongs to the Deltex family.</text>
</comment>
<evidence type="ECO:0000256" key="1">
    <source>
        <dbReference type="ARBA" id="ARBA00022771"/>
    </source>
</evidence>
<comment type="pathway">
    <text evidence="4">Protein modification; protein ubiquitination.</text>
</comment>
<comment type="catalytic activity">
    <reaction evidence="4">
        <text>S-ubiquitinyl-[E2 ubiquitin-conjugating enzyme]-L-cysteine + [acceptor protein]-L-lysine = [E2 ubiquitin-conjugating enzyme]-L-cysteine + N(6)-ubiquitinyl-[acceptor protein]-L-lysine.</text>
        <dbReference type="EC" id="2.3.2.27"/>
    </reaction>
</comment>
<dbReference type="GO" id="GO:0007219">
    <property type="term" value="P:Notch signaling pathway"/>
    <property type="evidence" value="ECO:0000318"/>
    <property type="project" value="GO_Central"/>
</dbReference>
<dbReference type="UniPathway" id="UPA00143"/>
<dbReference type="GO" id="GO:0061630">
    <property type="term" value="F:ubiquitin protein ligase activity"/>
    <property type="evidence" value="ECO:0000318"/>
    <property type="project" value="GO_Central"/>
</dbReference>
<dbReference type="OrthoDB" id="8062037at2759"/>
<dbReference type="EMBL" id="KB096502">
    <property type="protein sequence ID" value="ESO04319.1"/>
    <property type="molecule type" value="Genomic_DNA"/>
</dbReference>
<evidence type="ECO:0000256" key="2">
    <source>
        <dbReference type="ARBA" id="ARBA00022833"/>
    </source>
</evidence>
<reference evidence="7" key="3">
    <citation type="submission" date="2015-06" db="UniProtKB">
        <authorList>
            <consortium name="EnsemblMetazoa"/>
        </authorList>
    </citation>
    <scope>IDENTIFICATION</scope>
</reference>
<dbReference type="SMART" id="SM00184">
    <property type="entry name" value="RING"/>
    <property type="match status" value="1"/>
</dbReference>
<dbReference type="Pfam" id="PF13639">
    <property type="entry name" value="zf-RING_2"/>
    <property type="match status" value="1"/>
</dbReference>
<name>T1F5S0_HELRO</name>
<comment type="subcellular location">
    <subcellularLocation>
        <location evidence="4">Cytoplasm</location>
    </subcellularLocation>
</comment>
<dbReference type="GO" id="GO:0008270">
    <property type="term" value="F:zinc ion binding"/>
    <property type="evidence" value="ECO:0007669"/>
    <property type="project" value="UniProtKB-KW"/>
</dbReference>
<dbReference type="GO" id="GO:0005654">
    <property type="term" value="C:nucleoplasm"/>
    <property type="evidence" value="ECO:0000318"/>
    <property type="project" value="GO_Central"/>
</dbReference>
<accession>T1F5S0</accession>
<keyword evidence="1 3" id="KW-0863">Zinc-finger</keyword>
<organism evidence="7 8">
    <name type="scientific">Helobdella robusta</name>
    <name type="common">Californian leech</name>
    <dbReference type="NCBI Taxonomy" id="6412"/>
    <lineage>
        <taxon>Eukaryota</taxon>
        <taxon>Metazoa</taxon>
        <taxon>Spiralia</taxon>
        <taxon>Lophotrochozoa</taxon>
        <taxon>Annelida</taxon>
        <taxon>Clitellata</taxon>
        <taxon>Hirudinea</taxon>
        <taxon>Rhynchobdellida</taxon>
        <taxon>Glossiphoniidae</taxon>
        <taxon>Helobdella</taxon>
    </lineage>
</organism>
<keyword evidence="8" id="KW-1185">Reference proteome</keyword>
<dbReference type="InterPro" id="IPR001841">
    <property type="entry name" value="Znf_RING"/>
</dbReference>
<dbReference type="GO" id="GO:0016567">
    <property type="term" value="P:protein ubiquitination"/>
    <property type="evidence" value="ECO:0000318"/>
    <property type="project" value="GO_Central"/>
</dbReference>
<dbReference type="InterPro" id="IPR013083">
    <property type="entry name" value="Znf_RING/FYVE/PHD"/>
</dbReference>
<evidence type="ECO:0000256" key="3">
    <source>
        <dbReference type="PROSITE-ProRule" id="PRU00175"/>
    </source>
</evidence>
<dbReference type="RefSeq" id="XP_009017588.1">
    <property type="nucleotide sequence ID" value="XM_009019340.1"/>
</dbReference>
<dbReference type="Proteomes" id="UP000015101">
    <property type="component" value="Unassembled WGS sequence"/>
</dbReference>
<gene>
    <name evidence="7" type="primary">20204169</name>
    <name evidence="6" type="ORF">HELRODRAFT_172679</name>
</gene>
<protein>
    <recommendedName>
        <fullName evidence="4">E3 ubiquitin-protein ligase</fullName>
        <ecNumber evidence="4">2.3.2.27</ecNumber>
    </recommendedName>
</protein>
<reference evidence="6 8" key="2">
    <citation type="journal article" date="2013" name="Nature">
        <title>Insights into bilaterian evolution from three spiralian genomes.</title>
        <authorList>
            <person name="Simakov O."/>
            <person name="Marletaz F."/>
            <person name="Cho S.J."/>
            <person name="Edsinger-Gonzales E."/>
            <person name="Havlak P."/>
            <person name="Hellsten U."/>
            <person name="Kuo D.H."/>
            <person name="Larsson T."/>
            <person name="Lv J."/>
            <person name="Arendt D."/>
            <person name="Savage R."/>
            <person name="Osoegawa K."/>
            <person name="de Jong P."/>
            <person name="Grimwood J."/>
            <person name="Chapman J.A."/>
            <person name="Shapiro H."/>
            <person name="Aerts A."/>
            <person name="Otillar R.P."/>
            <person name="Terry A.Y."/>
            <person name="Boore J.L."/>
            <person name="Grigoriev I.V."/>
            <person name="Lindberg D.R."/>
            <person name="Seaver E.C."/>
            <person name="Weisblat D.A."/>
            <person name="Putnam N.H."/>
            <person name="Rokhsar D.S."/>
        </authorList>
    </citation>
    <scope>NUCLEOTIDE SEQUENCE</scope>
</reference>
<evidence type="ECO:0000259" key="5">
    <source>
        <dbReference type="PROSITE" id="PS50089"/>
    </source>
</evidence>
<evidence type="ECO:0000313" key="8">
    <source>
        <dbReference type="Proteomes" id="UP000015101"/>
    </source>
</evidence>
<evidence type="ECO:0000313" key="7">
    <source>
        <dbReference type="EnsemblMetazoa" id="HelroP172679"/>
    </source>
</evidence>
<sequence>MSKSANEVVFACIKLPVKRKTGYKNMLRQDFIFQMDNENSIKDMDCCICLNKLISAPDVVFLRKCKHQFHLTCLKDIYLNTAKLKCPLCRLMYRLEYGNCLEGVLEVKTSGDEMRMHFKISEFNCIICLKNNDEGKCLMNLLMKSWQRQLLDRNILESFQKNNLDNKLDVIKSTLEDLNVFENKLNENLDDTPDEIPENKYFKKILETSISDLEVHFGLRQPGDDNPINYDDDP</sequence>
<reference evidence="8" key="1">
    <citation type="submission" date="2012-12" db="EMBL/GenBank/DDBJ databases">
        <authorList>
            <person name="Hellsten U."/>
            <person name="Grimwood J."/>
            <person name="Chapman J.A."/>
            <person name="Shapiro H."/>
            <person name="Aerts A."/>
            <person name="Otillar R.P."/>
            <person name="Terry A.Y."/>
            <person name="Boore J.L."/>
            <person name="Simakov O."/>
            <person name="Marletaz F."/>
            <person name="Cho S.-J."/>
            <person name="Edsinger-Gonzales E."/>
            <person name="Havlak P."/>
            <person name="Kuo D.-H."/>
            <person name="Larsson T."/>
            <person name="Lv J."/>
            <person name="Arendt D."/>
            <person name="Savage R."/>
            <person name="Osoegawa K."/>
            <person name="de Jong P."/>
            <person name="Lindberg D.R."/>
            <person name="Seaver E.C."/>
            <person name="Weisblat D.A."/>
            <person name="Putnam N.H."/>
            <person name="Grigoriev I.V."/>
            <person name="Rokhsar D.S."/>
        </authorList>
    </citation>
    <scope>NUCLEOTIDE SEQUENCE</scope>
</reference>